<evidence type="ECO:0000313" key="2">
    <source>
        <dbReference type="EMBL" id="SVC41439.1"/>
    </source>
</evidence>
<gene>
    <name evidence="2" type="ORF">METZ01_LOCUS294293</name>
</gene>
<dbReference type="Gene3D" id="3.30.470.30">
    <property type="entry name" value="DNA ligase/mRNA capping enzyme"/>
    <property type="match status" value="1"/>
</dbReference>
<dbReference type="InterPro" id="IPR013839">
    <property type="entry name" value="DNAligase_adenylation"/>
</dbReference>
<feature type="domain" description="NAD-dependent DNA ligase adenylation" evidence="1">
    <location>
        <begin position="1"/>
        <end position="75"/>
    </location>
</feature>
<dbReference type="Pfam" id="PF01653">
    <property type="entry name" value="DNA_ligase_aden"/>
    <property type="match status" value="1"/>
</dbReference>
<dbReference type="SUPFAM" id="SSF56091">
    <property type="entry name" value="DNA ligase/mRNA capping enzyme, catalytic domain"/>
    <property type="match status" value="1"/>
</dbReference>
<organism evidence="2">
    <name type="scientific">marine metagenome</name>
    <dbReference type="NCBI Taxonomy" id="408172"/>
    <lineage>
        <taxon>unclassified sequences</taxon>
        <taxon>metagenomes</taxon>
        <taxon>ecological metagenomes</taxon>
    </lineage>
</organism>
<dbReference type="EMBL" id="UINC01089937">
    <property type="protein sequence ID" value="SVC41439.1"/>
    <property type="molecule type" value="Genomic_DNA"/>
</dbReference>
<name>A0A382LXG2_9ZZZZ</name>
<protein>
    <recommendedName>
        <fullName evidence="1">NAD-dependent DNA ligase adenylation domain-containing protein</fullName>
    </recommendedName>
</protein>
<reference evidence="2" key="1">
    <citation type="submission" date="2018-05" db="EMBL/GenBank/DDBJ databases">
        <authorList>
            <person name="Lanie J.A."/>
            <person name="Ng W.-L."/>
            <person name="Kazmierczak K.M."/>
            <person name="Andrzejewski T.M."/>
            <person name="Davidsen T.M."/>
            <person name="Wayne K.J."/>
            <person name="Tettelin H."/>
            <person name="Glass J.I."/>
            <person name="Rusch D."/>
            <person name="Podicherti R."/>
            <person name="Tsui H.-C.T."/>
            <person name="Winkler M.E."/>
        </authorList>
    </citation>
    <scope>NUCLEOTIDE SEQUENCE</scope>
</reference>
<sequence length="77" mass="8724">MLSLANAFNKEDLKDFIERIKKFLNLDLDEKIIFISEPKIDGLSLNLLYINSKLYSASTRGDGVIGEDVTKNITNVF</sequence>
<accession>A0A382LXG2</accession>
<dbReference type="AlphaFoldDB" id="A0A382LXG2"/>
<feature type="non-terminal residue" evidence="2">
    <location>
        <position position="77"/>
    </location>
</feature>
<dbReference type="GO" id="GO:0003911">
    <property type="term" value="F:DNA ligase (NAD+) activity"/>
    <property type="evidence" value="ECO:0007669"/>
    <property type="project" value="InterPro"/>
</dbReference>
<evidence type="ECO:0000259" key="1">
    <source>
        <dbReference type="Pfam" id="PF01653"/>
    </source>
</evidence>
<proteinExistence type="predicted"/>